<gene>
    <name evidence="2" type="ORF">MFIFM68171_08760</name>
</gene>
<evidence type="ECO:0000313" key="3">
    <source>
        <dbReference type="Proteomes" id="UP001628179"/>
    </source>
</evidence>
<keyword evidence="3" id="KW-1185">Reference proteome</keyword>
<evidence type="ECO:0000256" key="1">
    <source>
        <dbReference type="SAM" id="MobiDB-lite"/>
    </source>
</evidence>
<dbReference type="RefSeq" id="XP_070920280.1">
    <property type="nucleotide sequence ID" value="XM_071064179.1"/>
</dbReference>
<feature type="region of interest" description="Disordered" evidence="1">
    <location>
        <begin position="171"/>
        <end position="196"/>
    </location>
</feature>
<feature type="region of interest" description="Disordered" evidence="1">
    <location>
        <begin position="1"/>
        <end position="48"/>
    </location>
</feature>
<dbReference type="EMBL" id="BAAFSV010000005">
    <property type="protein sequence ID" value="GAB1318550.1"/>
    <property type="molecule type" value="Genomic_DNA"/>
</dbReference>
<dbReference type="Proteomes" id="UP001628179">
    <property type="component" value="Unassembled WGS sequence"/>
</dbReference>
<comment type="caution">
    <text evidence="2">The sequence shown here is derived from an EMBL/GenBank/DDBJ whole genome shotgun (WGS) entry which is preliminary data.</text>
</comment>
<name>A0ABQ0GLH1_9PEZI</name>
<organism evidence="2 3">
    <name type="scientific">Madurella fahalii</name>
    <dbReference type="NCBI Taxonomy" id="1157608"/>
    <lineage>
        <taxon>Eukaryota</taxon>
        <taxon>Fungi</taxon>
        <taxon>Dikarya</taxon>
        <taxon>Ascomycota</taxon>
        <taxon>Pezizomycotina</taxon>
        <taxon>Sordariomycetes</taxon>
        <taxon>Sordariomycetidae</taxon>
        <taxon>Sordariales</taxon>
        <taxon>Sordariales incertae sedis</taxon>
        <taxon>Madurella</taxon>
    </lineage>
</organism>
<evidence type="ECO:0000313" key="2">
    <source>
        <dbReference type="EMBL" id="GAB1318550.1"/>
    </source>
</evidence>
<feature type="compositionally biased region" description="Basic and acidic residues" evidence="1">
    <location>
        <begin position="171"/>
        <end position="195"/>
    </location>
</feature>
<sequence>MQGTPLPRGPYPTTFPPTYLDLLPPEEPQSTVATQPTKPPSKRRPLAASPQPAAYYSQIQCPICKTHIADADGRNFIGNISCLHRGPCTNPKCIAAYYGVKDKWAFPYKGKRPLYCQAPGCKNREIKEWCLVECRVDQGYFCVRNTGTIHPNAKKEFEKVKEEYWAREKKEEKKMQKAKEKEEEKKERARYHDDDSLTGSRCLDCVLAMALCCTCGTLID</sequence>
<dbReference type="GeneID" id="98179502"/>
<reference evidence="2 3" key="1">
    <citation type="submission" date="2024-09" db="EMBL/GenBank/DDBJ databases">
        <title>Itraconazole resistance in Madurella fahalii resulting from another homologue of gene encoding cytochrome P450 14-alpha sterol demethylase (CYP51).</title>
        <authorList>
            <person name="Yoshioka I."/>
            <person name="Fahal A.H."/>
            <person name="Kaneko S."/>
            <person name="Yaguchi T."/>
        </authorList>
    </citation>
    <scope>NUCLEOTIDE SEQUENCE [LARGE SCALE GENOMIC DNA]</scope>
    <source>
        <strain evidence="2 3">IFM 68171</strain>
    </source>
</reference>
<accession>A0ABQ0GLH1</accession>
<protein>
    <submittedName>
        <fullName evidence="2">Uncharacterized protein</fullName>
    </submittedName>
</protein>
<proteinExistence type="predicted"/>